<dbReference type="InterPro" id="IPR036397">
    <property type="entry name" value="RNaseH_sf"/>
</dbReference>
<evidence type="ECO:0000313" key="3">
    <source>
        <dbReference type="EMBL" id="GBN96675.1"/>
    </source>
</evidence>
<protein>
    <recommendedName>
        <fullName evidence="2">RNase H type-1 domain-containing protein</fullName>
    </recommendedName>
</protein>
<evidence type="ECO:0000313" key="4">
    <source>
        <dbReference type="Proteomes" id="UP000499080"/>
    </source>
</evidence>
<dbReference type="EMBL" id="BGPR01026712">
    <property type="protein sequence ID" value="GBN96675.1"/>
    <property type="molecule type" value="Genomic_DNA"/>
</dbReference>
<reference evidence="3 4" key="1">
    <citation type="journal article" date="2019" name="Sci. Rep.">
        <title>Orb-weaving spider Araneus ventricosus genome elucidates the spidroin gene catalogue.</title>
        <authorList>
            <person name="Kono N."/>
            <person name="Nakamura H."/>
            <person name="Ohtoshi R."/>
            <person name="Moran D.A.P."/>
            <person name="Shinohara A."/>
            <person name="Yoshida Y."/>
            <person name="Fujiwara M."/>
            <person name="Mori M."/>
            <person name="Tomita M."/>
            <person name="Arakawa K."/>
        </authorList>
    </citation>
    <scope>NUCLEOTIDE SEQUENCE [LARGE SCALE GENOMIC DNA]</scope>
</reference>
<feature type="region of interest" description="Disordered" evidence="1">
    <location>
        <begin position="47"/>
        <end position="68"/>
    </location>
</feature>
<name>A0A4Y2TC53_ARAVE</name>
<accession>A0A4Y2TC53</accession>
<evidence type="ECO:0000259" key="2">
    <source>
        <dbReference type="PROSITE" id="PS50879"/>
    </source>
</evidence>
<dbReference type="InterPro" id="IPR002156">
    <property type="entry name" value="RNaseH_domain"/>
</dbReference>
<sequence length="87" mass="9866">MDNQNKLDQELIKKTRKNLKILLTNPTIKVSWIKADAGNIGTERADQLAKDATQHGQPNSLTKPPKPHIKGFLVAHHRATLRPSRRR</sequence>
<comment type="caution">
    <text evidence="3">The sequence shown here is derived from an EMBL/GenBank/DDBJ whole genome shotgun (WGS) entry which is preliminary data.</text>
</comment>
<dbReference type="SUPFAM" id="SSF53098">
    <property type="entry name" value="Ribonuclease H-like"/>
    <property type="match status" value="1"/>
</dbReference>
<gene>
    <name evidence="3" type="ORF">AVEN_56472_1</name>
</gene>
<dbReference type="InterPro" id="IPR012337">
    <property type="entry name" value="RNaseH-like_sf"/>
</dbReference>
<keyword evidence="4" id="KW-1185">Reference proteome</keyword>
<evidence type="ECO:0000256" key="1">
    <source>
        <dbReference type="SAM" id="MobiDB-lite"/>
    </source>
</evidence>
<dbReference type="Proteomes" id="UP000499080">
    <property type="component" value="Unassembled WGS sequence"/>
</dbReference>
<organism evidence="3 4">
    <name type="scientific">Araneus ventricosus</name>
    <name type="common">Orbweaver spider</name>
    <name type="synonym">Epeira ventricosa</name>
    <dbReference type="NCBI Taxonomy" id="182803"/>
    <lineage>
        <taxon>Eukaryota</taxon>
        <taxon>Metazoa</taxon>
        <taxon>Ecdysozoa</taxon>
        <taxon>Arthropoda</taxon>
        <taxon>Chelicerata</taxon>
        <taxon>Arachnida</taxon>
        <taxon>Araneae</taxon>
        <taxon>Araneomorphae</taxon>
        <taxon>Entelegynae</taxon>
        <taxon>Araneoidea</taxon>
        <taxon>Araneidae</taxon>
        <taxon>Araneus</taxon>
    </lineage>
</organism>
<dbReference type="GO" id="GO:0003676">
    <property type="term" value="F:nucleic acid binding"/>
    <property type="evidence" value="ECO:0007669"/>
    <property type="project" value="InterPro"/>
</dbReference>
<dbReference type="PROSITE" id="PS50879">
    <property type="entry name" value="RNASE_H_1"/>
    <property type="match status" value="1"/>
</dbReference>
<dbReference type="AlphaFoldDB" id="A0A4Y2TC53"/>
<proteinExistence type="predicted"/>
<feature type="domain" description="RNase H type-1" evidence="2">
    <location>
        <begin position="1"/>
        <end position="54"/>
    </location>
</feature>
<dbReference type="Gene3D" id="3.30.420.10">
    <property type="entry name" value="Ribonuclease H-like superfamily/Ribonuclease H"/>
    <property type="match status" value="1"/>
</dbReference>
<dbReference type="GO" id="GO:0004523">
    <property type="term" value="F:RNA-DNA hybrid ribonuclease activity"/>
    <property type="evidence" value="ECO:0007669"/>
    <property type="project" value="InterPro"/>
</dbReference>